<evidence type="ECO:0000259" key="4">
    <source>
        <dbReference type="SMART" id="SM00385"/>
    </source>
</evidence>
<evidence type="ECO:0000313" key="7">
    <source>
        <dbReference type="Proteomes" id="UP001152803"/>
    </source>
</evidence>
<evidence type="ECO:0000256" key="3">
    <source>
        <dbReference type="SAM" id="MobiDB-lite"/>
    </source>
</evidence>
<dbReference type="InterPro" id="IPR006671">
    <property type="entry name" value="Cyclin_N"/>
</dbReference>
<dbReference type="EMBL" id="JAFJMO010000019">
    <property type="protein sequence ID" value="KAJ8249659.1"/>
    <property type="molecule type" value="Genomic_DNA"/>
</dbReference>
<comment type="caution">
    <text evidence="6">The sequence shown here is derived from an EMBL/GenBank/DDBJ whole genome shotgun (WGS) entry which is preliminary data.</text>
</comment>
<name>A0A9Q1CUU1_CONCO</name>
<evidence type="ECO:0000259" key="5">
    <source>
        <dbReference type="SMART" id="SM01332"/>
    </source>
</evidence>
<dbReference type="SMART" id="SM01332">
    <property type="entry name" value="Cyclin_C"/>
    <property type="match status" value="1"/>
</dbReference>
<dbReference type="Gene3D" id="1.10.472.10">
    <property type="entry name" value="Cyclin-like"/>
    <property type="match status" value="2"/>
</dbReference>
<dbReference type="Pfam" id="PF02984">
    <property type="entry name" value="Cyclin_C"/>
    <property type="match status" value="1"/>
</dbReference>
<gene>
    <name evidence="6" type="ORF">COCON_G00228750</name>
</gene>
<organism evidence="6 7">
    <name type="scientific">Conger conger</name>
    <name type="common">Conger eel</name>
    <name type="synonym">Muraena conger</name>
    <dbReference type="NCBI Taxonomy" id="82655"/>
    <lineage>
        <taxon>Eukaryota</taxon>
        <taxon>Metazoa</taxon>
        <taxon>Chordata</taxon>
        <taxon>Craniata</taxon>
        <taxon>Vertebrata</taxon>
        <taxon>Euteleostomi</taxon>
        <taxon>Actinopterygii</taxon>
        <taxon>Neopterygii</taxon>
        <taxon>Teleostei</taxon>
        <taxon>Anguilliformes</taxon>
        <taxon>Congridae</taxon>
        <taxon>Conger</taxon>
    </lineage>
</organism>
<dbReference type="InterPro" id="IPR039361">
    <property type="entry name" value="Cyclin"/>
</dbReference>
<feature type="domain" description="Cyclin C-terminal" evidence="5">
    <location>
        <begin position="149"/>
        <end position="276"/>
    </location>
</feature>
<proteinExistence type="inferred from homology"/>
<dbReference type="InterPro" id="IPR004367">
    <property type="entry name" value="Cyclin_C-dom"/>
</dbReference>
<evidence type="ECO:0000313" key="6">
    <source>
        <dbReference type="EMBL" id="KAJ8249659.1"/>
    </source>
</evidence>
<dbReference type="InterPro" id="IPR013763">
    <property type="entry name" value="Cyclin-like_dom"/>
</dbReference>
<dbReference type="Proteomes" id="UP001152803">
    <property type="component" value="Unassembled WGS sequence"/>
</dbReference>
<evidence type="ECO:0008006" key="8">
    <source>
        <dbReference type="Google" id="ProtNLM"/>
    </source>
</evidence>
<protein>
    <recommendedName>
        <fullName evidence="8">Cyclin D2</fullName>
    </recommendedName>
</protein>
<dbReference type="OrthoDB" id="306099at2759"/>
<dbReference type="AlphaFoldDB" id="A0A9Q1CUU1"/>
<reference evidence="6" key="1">
    <citation type="journal article" date="2023" name="Science">
        <title>Genome structures resolve the early diversification of teleost fishes.</title>
        <authorList>
            <person name="Parey E."/>
            <person name="Louis A."/>
            <person name="Montfort J."/>
            <person name="Bouchez O."/>
            <person name="Roques C."/>
            <person name="Iampietro C."/>
            <person name="Lluch J."/>
            <person name="Castinel A."/>
            <person name="Donnadieu C."/>
            <person name="Desvignes T."/>
            <person name="Floi Bucao C."/>
            <person name="Jouanno E."/>
            <person name="Wen M."/>
            <person name="Mejri S."/>
            <person name="Dirks R."/>
            <person name="Jansen H."/>
            <person name="Henkel C."/>
            <person name="Chen W.J."/>
            <person name="Zahm M."/>
            <person name="Cabau C."/>
            <person name="Klopp C."/>
            <person name="Thompson A.W."/>
            <person name="Robinson-Rechavi M."/>
            <person name="Braasch I."/>
            <person name="Lecointre G."/>
            <person name="Bobe J."/>
            <person name="Postlethwait J.H."/>
            <person name="Berthelot C."/>
            <person name="Roest Crollius H."/>
            <person name="Guiguen Y."/>
        </authorList>
    </citation>
    <scope>NUCLEOTIDE SEQUENCE</scope>
    <source>
        <strain evidence="6">Concon-B</strain>
    </source>
</reference>
<accession>A0A9Q1CUU1</accession>
<feature type="domain" description="Cyclin-like" evidence="4">
    <location>
        <begin position="57"/>
        <end position="140"/>
    </location>
</feature>
<dbReference type="SUPFAM" id="SSF47954">
    <property type="entry name" value="Cyclin-like"/>
    <property type="match status" value="2"/>
</dbReference>
<dbReference type="PANTHER" id="PTHR10177">
    <property type="entry name" value="CYCLINS"/>
    <property type="match status" value="1"/>
</dbReference>
<keyword evidence="7" id="KW-1185">Reference proteome</keyword>
<dbReference type="Pfam" id="PF00134">
    <property type="entry name" value="Cyclin_N"/>
    <property type="match status" value="1"/>
</dbReference>
<dbReference type="InterPro" id="IPR036915">
    <property type="entry name" value="Cyclin-like_sf"/>
</dbReference>
<feature type="region of interest" description="Disordered" evidence="3">
    <location>
        <begin position="256"/>
        <end position="282"/>
    </location>
</feature>
<evidence type="ECO:0000256" key="1">
    <source>
        <dbReference type="ARBA" id="ARBA00023127"/>
    </source>
</evidence>
<keyword evidence="1 2" id="KW-0195">Cyclin</keyword>
<comment type="similarity">
    <text evidence="2">Belongs to the cyclin family.</text>
</comment>
<feature type="domain" description="Cyclin-like" evidence="4">
    <location>
        <begin position="153"/>
        <end position="246"/>
    </location>
</feature>
<dbReference type="FunFam" id="1.10.472.10:FF:000003">
    <property type="entry name" value="G1/S-specific cyclin-D2"/>
    <property type="match status" value="1"/>
</dbReference>
<sequence>MEAQSDMVTSRLDPKLLQDDRLLESLLDIEEHFIPHLPYFKIVQNEVEPFMRRMLTHWMLEVCEKRCEEGVLALAVNYLDRFLALVSTRKADLQLLGAVCLFLASKLKEARPLSAAELCGYTDDAIATQELLQWELVVVEKLKWDLAAIVPHDFIEPLVTRLRLPAQELPQVRQHVQALLGLCVTDFSFAMYPPSMIASASVGVAVRDLRLRGSDQAPPADELLPLLAVLIHTETDCLSACQEQMEGLVAGCPQEGRQLPHTKGPDPQDLSCTPTDVQDVHL</sequence>
<evidence type="ECO:0000256" key="2">
    <source>
        <dbReference type="RuleBase" id="RU000383"/>
    </source>
</evidence>
<dbReference type="SMART" id="SM00385">
    <property type="entry name" value="CYCLIN"/>
    <property type="match status" value="2"/>
</dbReference>